<dbReference type="PANTHER" id="PTHR19229:SF36">
    <property type="entry name" value="ATP-BINDING CASSETTE SUB-FAMILY A MEMBER 2"/>
    <property type="match status" value="1"/>
</dbReference>
<dbReference type="InterPro" id="IPR026082">
    <property type="entry name" value="ABCA"/>
</dbReference>
<sequence>ELMKMMGMSRVLYWSSWLLSCIVSLIIPITIAIIICVAPISSDGAIYGHSDGLLIAIFYILFALSFISFSFFVTTFFDRLLKTIPVGILLMLMTYMAPTFSLNLWNVSDGVEGTVGNSESLALCLMPNMAMVYGVRVAFAFEGRGVGLQWKNMNQAPYLNDGMTMTSVFLMLVFDTVFYMILTLYMDTIKPGKYGVPAPIYFPFQLSYWFPKKSKVNAKSDSASASILAGKNQFFEDEPQHLQAGIDIANLRKVFWSLEGKKVAVDGLSLKAYRSQITALLGHNGAGKTTTMSI</sequence>
<dbReference type="OrthoDB" id="10255969at2759"/>
<feature type="non-terminal residue" evidence="9">
    <location>
        <position position="1"/>
    </location>
</feature>
<keyword evidence="5 7" id="KW-1133">Transmembrane helix</keyword>
<evidence type="ECO:0000313" key="9">
    <source>
        <dbReference type="EMBL" id="CAD7285590.1"/>
    </source>
</evidence>
<feature type="domain" description="ABC-2 type transporter transmembrane" evidence="8">
    <location>
        <begin position="1"/>
        <end position="185"/>
    </location>
</feature>
<evidence type="ECO:0000256" key="1">
    <source>
        <dbReference type="ARBA" id="ARBA00004141"/>
    </source>
</evidence>
<evidence type="ECO:0000256" key="5">
    <source>
        <dbReference type="ARBA" id="ARBA00022989"/>
    </source>
</evidence>
<dbReference type="InterPro" id="IPR013525">
    <property type="entry name" value="ABC2_TM"/>
</dbReference>
<dbReference type="Gene3D" id="3.40.50.300">
    <property type="entry name" value="P-loop containing nucleotide triphosphate hydrolases"/>
    <property type="match status" value="1"/>
</dbReference>
<dbReference type="GO" id="GO:0005319">
    <property type="term" value="F:lipid transporter activity"/>
    <property type="evidence" value="ECO:0007669"/>
    <property type="project" value="TreeGrafter"/>
</dbReference>
<evidence type="ECO:0000256" key="7">
    <source>
        <dbReference type="SAM" id="Phobius"/>
    </source>
</evidence>
<dbReference type="InterPro" id="IPR027417">
    <property type="entry name" value="P-loop_NTPase"/>
</dbReference>
<keyword evidence="3 7" id="KW-0812">Transmembrane</keyword>
<feature type="transmembrane region" description="Helical" evidence="7">
    <location>
        <begin position="12"/>
        <end position="40"/>
    </location>
</feature>
<dbReference type="EMBL" id="CAJPEX010017475">
    <property type="protein sequence ID" value="CAG0925742.1"/>
    <property type="molecule type" value="Genomic_DNA"/>
</dbReference>
<feature type="non-terminal residue" evidence="9">
    <location>
        <position position="294"/>
    </location>
</feature>
<evidence type="ECO:0000313" key="10">
    <source>
        <dbReference type="Proteomes" id="UP000678499"/>
    </source>
</evidence>
<accession>A0A7R9C3D9</accession>
<keyword evidence="2" id="KW-0813">Transport</keyword>
<evidence type="ECO:0000256" key="2">
    <source>
        <dbReference type="ARBA" id="ARBA00022448"/>
    </source>
</evidence>
<keyword evidence="10" id="KW-1185">Reference proteome</keyword>
<dbReference type="GO" id="GO:0140359">
    <property type="term" value="F:ABC-type transporter activity"/>
    <property type="evidence" value="ECO:0007669"/>
    <property type="project" value="InterPro"/>
</dbReference>
<feature type="transmembrane region" description="Helical" evidence="7">
    <location>
        <begin position="52"/>
        <end position="73"/>
    </location>
</feature>
<name>A0A7R9C3D9_9CRUS</name>
<dbReference type="Pfam" id="PF12698">
    <property type="entry name" value="ABC2_membrane_3"/>
    <property type="match status" value="1"/>
</dbReference>
<dbReference type="SUPFAM" id="SSF52540">
    <property type="entry name" value="P-loop containing nucleoside triphosphate hydrolases"/>
    <property type="match status" value="1"/>
</dbReference>
<protein>
    <recommendedName>
        <fullName evidence="8">ABC-2 type transporter transmembrane domain-containing protein</fullName>
    </recommendedName>
</protein>
<dbReference type="AlphaFoldDB" id="A0A7R9C3D9"/>
<evidence type="ECO:0000256" key="3">
    <source>
        <dbReference type="ARBA" id="ARBA00022692"/>
    </source>
</evidence>
<dbReference type="GO" id="GO:0016020">
    <property type="term" value="C:membrane"/>
    <property type="evidence" value="ECO:0007669"/>
    <property type="project" value="UniProtKB-SubCell"/>
</dbReference>
<feature type="transmembrane region" description="Helical" evidence="7">
    <location>
        <begin position="80"/>
        <end position="100"/>
    </location>
</feature>
<feature type="transmembrane region" description="Helical" evidence="7">
    <location>
        <begin position="162"/>
        <end position="182"/>
    </location>
</feature>
<comment type="subcellular location">
    <subcellularLocation>
        <location evidence="1">Membrane</location>
        <topology evidence="1">Multi-pass membrane protein</topology>
    </subcellularLocation>
</comment>
<dbReference type="PANTHER" id="PTHR19229">
    <property type="entry name" value="ATP-BINDING CASSETTE TRANSPORTER SUBFAMILY A ABCA"/>
    <property type="match status" value="1"/>
</dbReference>
<organism evidence="9">
    <name type="scientific">Notodromas monacha</name>
    <dbReference type="NCBI Taxonomy" id="399045"/>
    <lineage>
        <taxon>Eukaryota</taxon>
        <taxon>Metazoa</taxon>
        <taxon>Ecdysozoa</taxon>
        <taxon>Arthropoda</taxon>
        <taxon>Crustacea</taxon>
        <taxon>Oligostraca</taxon>
        <taxon>Ostracoda</taxon>
        <taxon>Podocopa</taxon>
        <taxon>Podocopida</taxon>
        <taxon>Cypridocopina</taxon>
        <taxon>Cypridoidea</taxon>
        <taxon>Cyprididae</taxon>
        <taxon>Notodromas</taxon>
    </lineage>
</organism>
<proteinExistence type="predicted"/>
<keyword evidence="4" id="KW-0677">Repeat</keyword>
<dbReference type="EMBL" id="OA899512">
    <property type="protein sequence ID" value="CAD7285590.1"/>
    <property type="molecule type" value="Genomic_DNA"/>
</dbReference>
<dbReference type="Proteomes" id="UP000678499">
    <property type="component" value="Unassembled WGS sequence"/>
</dbReference>
<evidence type="ECO:0000256" key="4">
    <source>
        <dbReference type="ARBA" id="ARBA00022737"/>
    </source>
</evidence>
<keyword evidence="6 7" id="KW-0472">Membrane</keyword>
<evidence type="ECO:0000256" key="6">
    <source>
        <dbReference type="ARBA" id="ARBA00023136"/>
    </source>
</evidence>
<reference evidence="9" key="1">
    <citation type="submission" date="2020-11" db="EMBL/GenBank/DDBJ databases">
        <authorList>
            <person name="Tran Van P."/>
        </authorList>
    </citation>
    <scope>NUCLEOTIDE SEQUENCE</scope>
</reference>
<gene>
    <name evidence="9" type="ORF">NMOB1V02_LOCUS13192</name>
</gene>
<evidence type="ECO:0000259" key="8">
    <source>
        <dbReference type="Pfam" id="PF12698"/>
    </source>
</evidence>